<reference evidence="2" key="1">
    <citation type="submission" date="2020-05" db="EMBL/GenBank/DDBJ databases">
        <authorList>
            <person name="Chiriac C."/>
            <person name="Salcher M."/>
            <person name="Ghai R."/>
            <person name="Kavagutti S V."/>
        </authorList>
    </citation>
    <scope>NUCLEOTIDE SEQUENCE</scope>
</reference>
<gene>
    <name evidence="2" type="ORF">UFOPK3004_02056</name>
</gene>
<proteinExistence type="predicted"/>
<dbReference type="EMBL" id="CAFAAL010000320">
    <property type="protein sequence ID" value="CAB4824943.1"/>
    <property type="molecule type" value="Genomic_DNA"/>
</dbReference>
<name>A0A6J6ZWL6_9ZZZZ</name>
<evidence type="ECO:0000313" key="2">
    <source>
        <dbReference type="EMBL" id="CAB4824943.1"/>
    </source>
</evidence>
<protein>
    <submittedName>
        <fullName evidence="2">Unannotated protein</fullName>
    </submittedName>
</protein>
<feature type="compositionally biased region" description="Polar residues" evidence="1">
    <location>
        <begin position="285"/>
        <end position="296"/>
    </location>
</feature>
<accession>A0A6J6ZWL6</accession>
<feature type="region of interest" description="Disordered" evidence="1">
    <location>
        <begin position="282"/>
        <end position="315"/>
    </location>
</feature>
<organism evidence="2">
    <name type="scientific">freshwater metagenome</name>
    <dbReference type="NCBI Taxonomy" id="449393"/>
    <lineage>
        <taxon>unclassified sequences</taxon>
        <taxon>metagenomes</taxon>
        <taxon>ecological metagenomes</taxon>
    </lineage>
</organism>
<dbReference type="AlphaFoldDB" id="A0A6J6ZWL6"/>
<evidence type="ECO:0000256" key="1">
    <source>
        <dbReference type="SAM" id="MobiDB-lite"/>
    </source>
</evidence>
<sequence length="315" mass="34531">MDPELARAREAFSNCAEPASIRLVREALFKDALSLTEITRVTLKRGRECIGDRIFWNCCGNGERQAQRHRLKGAQRVVSLNVRCLSRYFGGDVRVPVAVTTDPATPSNSGHLMRRSCAALPLGGIKLSERLINATQKSRREAKDRLIKVHHRGANFVERGDRAGANAPHAPQVCHLFAEPTHAERRFGGVNGGRAPIKEDAHPAEEGDQRAPTRLCWMRGEYRVESKPDNACANLLCCCASGGGCTNRLSERVCLNSTRASRCGGLSRLRNLNSTAALLGETRQTEAQGQRANKSSRILPARPVKQRGAISHLSI</sequence>